<name>A0A9P0FGK8_BRAAE</name>
<accession>A0A9P0FGK8</accession>
<feature type="domain" description="DUF4806" evidence="2">
    <location>
        <begin position="571"/>
        <end position="642"/>
    </location>
</feature>
<dbReference type="InterPro" id="IPR032071">
    <property type="entry name" value="DUF4806"/>
</dbReference>
<reference evidence="3" key="1">
    <citation type="submission" date="2021-12" db="EMBL/GenBank/DDBJ databases">
        <authorList>
            <person name="King R."/>
        </authorList>
    </citation>
    <scope>NUCLEOTIDE SEQUENCE</scope>
</reference>
<gene>
    <name evidence="3" type="ORF">MELIAE_LOCUS4739</name>
</gene>
<protein>
    <recommendedName>
        <fullName evidence="2">DUF4806 domain-containing protein</fullName>
    </recommendedName>
</protein>
<evidence type="ECO:0000313" key="4">
    <source>
        <dbReference type="Proteomes" id="UP001154078"/>
    </source>
</evidence>
<evidence type="ECO:0000259" key="2">
    <source>
        <dbReference type="Pfam" id="PF16064"/>
    </source>
</evidence>
<keyword evidence="4" id="KW-1185">Reference proteome</keyword>
<dbReference type="OrthoDB" id="6614320at2759"/>
<feature type="region of interest" description="Disordered" evidence="1">
    <location>
        <begin position="357"/>
        <end position="444"/>
    </location>
</feature>
<evidence type="ECO:0000313" key="3">
    <source>
        <dbReference type="EMBL" id="CAH0552538.1"/>
    </source>
</evidence>
<dbReference type="PANTHER" id="PTHR34153">
    <property type="entry name" value="SI:CH211-262H13.3-RELATED-RELATED"/>
    <property type="match status" value="1"/>
</dbReference>
<organism evidence="3 4">
    <name type="scientific">Brassicogethes aeneus</name>
    <name type="common">Rape pollen beetle</name>
    <name type="synonym">Meligethes aeneus</name>
    <dbReference type="NCBI Taxonomy" id="1431903"/>
    <lineage>
        <taxon>Eukaryota</taxon>
        <taxon>Metazoa</taxon>
        <taxon>Ecdysozoa</taxon>
        <taxon>Arthropoda</taxon>
        <taxon>Hexapoda</taxon>
        <taxon>Insecta</taxon>
        <taxon>Pterygota</taxon>
        <taxon>Neoptera</taxon>
        <taxon>Endopterygota</taxon>
        <taxon>Coleoptera</taxon>
        <taxon>Polyphaga</taxon>
        <taxon>Cucujiformia</taxon>
        <taxon>Nitidulidae</taxon>
        <taxon>Meligethinae</taxon>
        <taxon>Brassicogethes</taxon>
    </lineage>
</organism>
<feature type="compositionally biased region" description="Polar residues" evidence="1">
    <location>
        <begin position="361"/>
        <end position="370"/>
    </location>
</feature>
<evidence type="ECO:0000256" key="1">
    <source>
        <dbReference type="SAM" id="MobiDB-lite"/>
    </source>
</evidence>
<dbReference type="Pfam" id="PF16064">
    <property type="entry name" value="DUF4806"/>
    <property type="match status" value="1"/>
</dbReference>
<dbReference type="Proteomes" id="UP001154078">
    <property type="component" value="Chromosome 3"/>
</dbReference>
<dbReference type="EMBL" id="OV121134">
    <property type="protein sequence ID" value="CAH0552538.1"/>
    <property type="molecule type" value="Genomic_DNA"/>
</dbReference>
<dbReference type="PANTHER" id="PTHR34153:SF2">
    <property type="entry name" value="SI:CH211-262H13.3-RELATED"/>
    <property type="match status" value="1"/>
</dbReference>
<sequence length="694" mass="78373">MAPTRFKKGFARKFKIKQKQARLASILAIYSQSSGSILTTQSNRNILPSMQSSGEKIEVSENEGNCSFSDIDEGLPKSLPSVSQDVPETSFRTNLASWAVNENISHKALRSLLNILKGNVRDIQELQTLPSDPRTLLRTPSKTENCIDMGPGCYYYFGIEANIINLCDKFDVNLDESSKFFISVNIDGVPLFKSSGESFWPILCVIKSIDSLSKEVFCIALYLGSSKPNINEYLKDFVKEVSDQCYIQKLQNSCLRYAYNIDHRDHGLLGYQWIPTNNMVWYVVKFTKENSFEVVPKAWFVELSLECFWPPLTYKTEKILKLIENCEGPGTEWKVHPAKLLGAYTDLNKAKRKAKKALATSDISSSNEEAINTRRKKRKNPKYSSSGADSDESDNNSYPILKKGFSSRSFSQDLAPRKSQPKNALKRYRSRSYSPSGPHDFTAVNLLTEKSLNETGRGEMSSQMASTSFCQTPPTNLEYEHSEPSLNMANVSIPTTSRQQKTITSRQQIESDNVAGDNDFKKMVLSELSHLHLKINAIGENVSSIVAFHKSNAGSLLPTSSLDAITSLNKRLPIKSVEELNEFETWLGEENNYKLMVTEFKRIGGQSMPQTVRRILYKAFTNSVANKYSWDGAKKKDPLKHFLLARGILDAVKFQYSQSTEAEIVDVLRVWMVKAKERLKHDKSHDENQEIVTD</sequence>
<dbReference type="AlphaFoldDB" id="A0A9P0FGK8"/>
<proteinExistence type="predicted"/>